<keyword evidence="8" id="KW-1185">Reference proteome</keyword>
<keyword evidence="4" id="KW-0326">Glycosidase</keyword>
<feature type="domain" description="Glycosyl hydrolase family 30 beta sandwich" evidence="6">
    <location>
        <begin position="433"/>
        <end position="495"/>
    </location>
</feature>
<organism evidence="7 8">
    <name type="scientific">Chryseolinea lacunae</name>
    <dbReference type="NCBI Taxonomy" id="2801331"/>
    <lineage>
        <taxon>Bacteria</taxon>
        <taxon>Pseudomonadati</taxon>
        <taxon>Bacteroidota</taxon>
        <taxon>Cytophagia</taxon>
        <taxon>Cytophagales</taxon>
        <taxon>Fulvivirgaceae</taxon>
        <taxon>Chryseolinea</taxon>
    </lineage>
</organism>
<dbReference type="Pfam" id="PF17189">
    <property type="entry name" value="Glyco_hydro_30C"/>
    <property type="match status" value="1"/>
</dbReference>
<comment type="similarity">
    <text evidence="1 4">Belongs to the glycosyl hydrolase 30 family.</text>
</comment>
<evidence type="ECO:0000256" key="2">
    <source>
        <dbReference type="ARBA" id="ARBA00022729"/>
    </source>
</evidence>
<reference evidence="7 8" key="1">
    <citation type="submission" date="2021-01" db="EMBL/GenBank/DDBJ databases">
        <title>Chryseolinea sp. Jin1 Genome sequencing and assembly.</title>
        <authorList>
            <person name="Kim I."/>
        </authorList>
    </citation>
    <scope>NUCLEOTIDE SEQUENCE [LARGE SCALE GENOMIC DNA]</scope>
    <source>
        <strain evidence="7 8">Jin1</strain>
    </source>
</reference>
<dbReference type="InterPro" id="IPR017853">
    <property type="entry name" value="GH"/>
</dbReference>
<evidence type="ECO:0000313" key="7">
    <source>
        <dbReference type="EMBL" id="MBL0740794.1"/>
    </source>
</evidence>
<keyword evidence="3 4" id="KW-0378">Hydrolase</keyword>
<dbReference type="PANTHER" id="PTHR11069:SF23">
    <property type="entry name" value="LYSOSOMAL ACID GLUCOSYLCERAMIDASE"/>
    <property type="match status" value="1"/>
</dbReference>
<dbReference type="PROSITE" id="PS51257">
    <property type="entry name" value="PROKAR_LIPOPROTEIN"/>
    <property type="match status" value="1"/>
</dbReference>
<keyword evidence="2" id="KW-0732">Signal</keyword>
<dbReference type="Gene3D" id="3.20.20.80">
    <property type="entry name" value="Glycosidases"/>
    <property type="match status" value="1"/>
</dbReference>
<evidence type="ECO:0000259" key="5">
    <source>
        <dbReference type="Pfam" id="PF02055"/>
    </source>
</evidence>
<proteinExistence type="inferred from homology"/>
<evidence type="ECO:0000313" key="8">
    <source>
        <dbReference type="Proteomes" id="UP000613030"/>
    </source>
</evidence>
<comment type="caution">
    <text evidence="7">The sequence shown here is derived from an EMBL/GenBank/DDBJ whole genome shotgun (WGS) entry which is preliminary data.</text>
</comment>
<dbReference type="EMBL" id="JAERRB010000002">
    <property type="protein sequence ID" value="MBL0740794.1"/>
    <property type="molecule type" value="Genomic_DNA"/>
</dbReference>
<evidence type="ECO:0000256" key="3">
    <source>
        <dbReference type="ARBA" id="ARBA00022801"/>
    </source>
</evidence>
<protein>
    <submittedName>
        <fullName evidence="7">Glucan endo-1,6-beta-glucosidase</fullName>
    </submittedName>
</protein>
<dbReference type="Proteomes" id="UP000613030">
    <property type="component" value="Unassembled WGS sequence"/>
</dbReference>
<evidence type="ECO:0000256" key="4">
    <source>
        <dbReference type="RuleBase" id="RU361188"/>
    </source>
</evidence>
<dbReference type="InterPro" id="IPR001139">
    <property type="entry name" value="Glyco_hydro_30"/>
</dbReference>
<dbReference type="InterPro" id="IPR033453">
    <property type="entry name" value="Glyco_hydro_30_TIM-barrel"/>
</dbReference>
<dbReference type="Gene3D" id="2.60.40.1180">
    <property type="entry name" value="Golgi alpha-mannosidase II"/>
    <property type="match status" value="1"/>
</dbReference>
<dbReference type="Pfam" id="PF02055">
    <property type="entry name" value="Glyco_hydro_30"/>
    <property type="match status" value="1"/>
</dbReference>
<sequence>MMKMTSTMTNTISGMPRKRGMVYMLTTLVLVAVSCQKDSDPKPGPPVQPVAVGKAQVWLTTGDQTSLLARQSDAAITTAVGTPTITLDTTTRLQEIEGFGAALTGSSAYLINKKMSASQRSSLLKSLFNATDGIGISYLRMTIGASDFSLSDYTYDDMPAGQTDYPLDNFNIDKDQDDVVPMLKQILSVQSNLRIMGSPWSPPAWMKTNGNLKGGKLKTDAYDSYAQYFVKYVQAFKAEGITIDAITPQNEPLFSTATYPCMEMQATDQLNFIKNSLGPAFQAAGITTKIVTYDHNWDNTAYAISILNDAGASQYIAGSAFHAYGGNVSAMSVVHNASPTKGLYFTEISGGAWATNFSDNLQWQMANIFIGTTKNWSKNALLWNLALDENAGPTNNGCADCRGVVTINSTSGTVTKNVEYYSLGHFAKFVRPGAFRVASTSFESSTQLDNVAFINTDGSKALIVSNAGSSQQTFIAKLGARQFSYTIPAKAVVTIVW</sequence>
<evidence type="ECO:0000259" key="6">
    <source>
        <dbReference type="Pfam" id="PF17189"/>
    </source>
</evidence>
<feature type="domain" description="Glycosyl hydrolase family 30 TIM-barrel" evidence="5">
    <location>
        <begin position="96"/>
        <end position="430"/>
    </location>
</feature>
<dbReference type="InterPro" id="IPR013780">
    <property type="entry name" value="Glyco_hydro_b"/>
</dbReference>
<name>A0ABS1KN73_9BACT</name>
<evidence type="ECO:0000256" key="1">
    <source>
        <dbReference type="ARBA" id="ARBA00005382"/>
    </source>
</evidence>
<gene>
    <name evidence="7" type="ORF">JI741_06165</name>
</gene>
<dbReference type="InterPro" id="IPR033452">
    <property type="entry name" value="GH30_C"/>
</dbReference>
<dbReference type="PANTHER" id="PTHR11069">
    <property type="entry name" value="GLUCOSYLCERAMIDASE"/>
    <property type="match status" value="1"/>
</dbReference>
<accession>A0ABS1KN73</accession>
<dbReference type="SUPFAM" id="SSF51445">
    <property type="entry name" value="(Trans)glycosidases"/>
    <property type="match status" value="1"/>
</dbReference>